<dbReference type="CDD" id="cd07067">
    <property type="entry name" value="HP_PGM_like"/>
    <property type="match status" value="1"/>
</dbReference>
<protein>
    <submittedName>
        <fullName evidence="2">Histidine phosphatase family protein</fullName>
        <ecNumber evidence="2">3.1.3.-</ecNumber>
    </submittedName>
</protein>
<dbReference type="AlphaFoldDB" id="A0ABD5IUR3"/>
<dbReference type="PANTHER" id="PTHR48100:SF1">
    <property type="entry name" value="HISTIDINE PHOSPHATASE FAMILY PROTEIN-RELATED"/>
    <property type="match status" value="1"/>
</dbReference>
<dbReference type="PANTHER" id="PTHR48100">
    <property type="entry name" value="BROAD-SPECIFICITY PHOSPHATASE YOR283W-RELATED"/>
    <property type="match status" value="1"/>
</dbReference>
<proteinExistence type="predicted"/>
<dbReference type="SMART" id="SM00855">
    <property type="entry name" value="PGAM"/>
    <property type="match status" value="1"/>
</dbReference>
<dbReference type="EC" id="3.1.3.-" evidence="2"/>
<dbReference type="EMBL" id="JAQOTG010000001">
    <property type="protein sequence ID" value="MDE8562420.1"/>
    <property type="molecule type" value="Genomic_DNA"/>
</dbReference>
<keyword evidence="2" id="KW-0378">Hydrolase</keyword>
<dbReference type="EMBL" id="JARTLI010000013">
    <property type="protein sequence ID" value="MED5052047.1"/>
    <property type="molecule type" value="Genomic_DNA"/>
</dbReference>
<reference evidence="2 4" key="2">
    <citation type="submission" date="2023-03" db="EMBL/GenBank/DDBJ databases">
        <title>Bacillus Genome Sequencing.</title>
        <authorList>
            <person name="Dunlap C."/>
        </authorList>
    </citation>
    <scope>NUCLEOTIDE SEQUENCE [LARGE SCALE GENOMIC DNA]</scope>
    <source>
        <strain evidence="2 4">NRS-38</strain>
    </source>
</reference>
<dbReference type="RefSeq" id="WP_066145557.1">
    <property type="nucleotide sequence ID" value="NZ_JAGUQN010000001.1"/>
</dbReference>
<evidence type="ECO:0000313" key="1">
    <source>
        <dbReference type="EMBL" id="MDE8562420.1"/>
    </source>
</evidence>
<dbReference type="GO" id="GO:0016787">
    <property type="term" value="F:hydrolase activity"/>
    <property type="evidence" value="ECO:0007669"/>
    <property type="project" value="UniProtKB-KW"/>
</dbReference>
<comment type="caution">
    <text evidence="2">The sequence shown here is derived from an EMBL/GenBank/DDBJ whole genome shotgun (WGS) entry which is preliminary data.</text>
</comment>
<accession>A0ABD5IUR3</accession>
<keyword evidence="3" id="KW-1185">Reference proteome</keyword>
<dbReference type="Gene3D" id="3.40.50.1240">
    <property type="entry name" value="Phosphoglycerate mutase-like"/>
    <property type="match status" value="1"/>
</dbReference>
<reference evidence="1 3" key="1">
    <citation type="submission" date="2023-01" db="EMBL/GenBank/DDBJ databases">
        <title>Genome-based reclassification of Anoxybacillus geothermalis as a later heterotypic synonym of Anoxybacillus rupiensis.</title>
        <authorList>
            <person name="Inan Bektas K."/>
            <person name="Canakci S."/>
            <person name="Belduz A.A."/>
            <person name="Guler H.H."/>
        </authorList>
    </citation>
    <scope>NUCLEOTIDE SEQUENCE [LARGE SCALE GENOMIC DNA]</scope>
    <source>
        <strain evidence="1 3">DSM 17127</strain>
    </source>
</reference>
<dbReference type="SUPFAM" id="SSF53254">
    <property type="entry name" value="Phosphoglycerate mutase-like"/>
    <property type="match status" value="1"/>
</dbReference>
<evidence type="ECO:0000313" key="4">
    <source>
        <dbReference type="Proteomes" id="UP001339962"/>
    </source>
</evidence>
<dbReference type="Proteomes" id="UP001339962">
    <property type="component" value="Unassembled WGS sequence"/>
</dbReference>
<sequence>MVYHLALTFLRHGMTKANKEKRYIGFTDVPLALEEQARLQARDPRAYPRAKVVVTSDLLRCRQTCALLFGEEDVLVWEMSDWREINFGDWEGKTFAELKEVKEYQRWIQSPFSIAPPNGEHYRDFGRRMEQALDKTLELACHTKSSHLVVITHGGPIRYVLERYASLERPFWEWSIPFGGGFMLQSTVERWKERKRCISLVEVPFKENGNGCATIIN</sequence>
<gene>
    <name evidence="2" type="ORF">P9850_09305</name>
    <name evidence="1" type="ORF">PNH38_00825</name>
</gene>
<dbReference type="InterPro" id="IPR029033">
    <property type="entry name" value="His_PPase_superfam"/>
</dbReference>
<name>A0ABD5IUR3_9BACL</name>
<dbReference type="Pfam" id="PF00300">
    <property type="entry name" value="His_Phos_1"/>
    <property type="match status" value="1"/>
</dbReference>
<dbReference type="InterPro" id="IPR050275">
    <property type="entry name" value="PGM_Phosphatase"/>
</dbReference>
<dbReference type="Proteomes" id="UP001213979">
    <property type="component" value="Unassembled WGS sequence"/>
</dbReference>
<dbReference type="InterPro" id="IPR013078">
    <property type="entry name" value="His_Pase_superF_clade-1"/>
</dbReference>
<evidence type="ECO:0000313" key="3">
    <source>
        <dbReference type="Proteomes" id="UP001213979"/>
    </source>
</evidence>
<evidence type="ECO:0000313" key="2">
    <source>
        <dbReference type="EMBL" id="MED5052047.1"/>
    </source>
</evidence>
<organism evidence="2 4">
    <name type="scientific">Anoxybacteroides rupiense</name>
    <dbReference type="NCBI Taxonomy" id="311460"/>
    <lineage>
        <taxon>Bacteria</taxon>
        <taxon>Bacillati</taxon>
        <taxon>Bacillota</taxon>
        <taxon>Bacilli</taxon>
        <taxon>Bacillales</taxon>
        <taxon>Anoxybacillaceae</taxon>
        <taxon>Anoxybacteroides</taxon>
    </lineage>
</organism>